<evidence type="ECO:0000313" key="2">
    <source>
        <dbReference type="Proteomes" id="UP000235315"/>
    </source>
</evidence>
<reference evidence="1 2" key="1">
    <citation type="submission" date="2018-01" db="EMBL/GenBank/DDBJ databases">
        <title>Tropical forage species Digitaria eriantha prevents oxidative stress under low temperature conditions by the incorporation of polyhydroxybutyrate-producing endophytic bacteria.</title>
        <authorList>
            <person name="Stritzler M."/>
            <person name="Ayub N."/>
        </authorList>
    </citation>
    <scope>NUCLEOTIDE SEQUENCE [LARGE SCALE GENOMIC DNA]</scope>
    <source>
        <strain evidence="1 2">FR1</strain>
    </source>
</reference>
<sequence>MRNLKQSQLMAPKEACRDFDFPFLRDVVCISVAAVTAAGGSALTAGHFRKACTDRTHAEPKRGTKWWGKSVLLTFALFKSEPL</sequence>
<dbReference type="Proteomes" id="UP000235315">
    <property type="component" value="Chromosome"/>
</dbReference>
<gene>
    <name evidence="1" type="ORF">C1C98_16585</name>
</gene>
<accession>A0ABN5G8S0</accession>
<dbReference type="EMBL" id="CP025738">
    <property type="protein sequence ID" value="AUO46955.1"/>
    <property type="molecule type" value="Genomic_DNA"/>
</dbReference>
<name>A0ABN5G8S0_PSEO1</name>
<keyword evidence="2" id="KW-1185">Reference proteome</keyword>
<organism evidence="1 2">
    <name type="scientific">Pseudomonas ogarae (strain DSM 112162 / CECT 30235 / F113)</name>
    <dbReference type="NCBI Taxonomy" id="1114970"/>
    <lineage>
        <taxon>Bacteria</taxon>
        <taxon>Pseudomonadati</taxon>
        <taxon>Pseudomonadota</taxon>
        <taxon>Gammaproteobacteria</taxon>
        <taxon>Pseudomonadales</taxon>
        <taxon>Pseudomonadaceae</taxon>
        <taxon>Pseudomonas</taxon>
    </lineage>
</organism>
<protein>
    <submittedName>
        <fullName evidence="1">Uncharacterized protein</fullName>
    </submittedName>
</protein>
<proteinExistence type="predicted"/>
<evidence type="ECO:0000313" key="1">
    <source>
        <dbReference type="EMBL" id="AUO46955.1"/>
    </source>
</evidence>